<protein>
    <submittedName>
        <fullName evidence="1">Uncharacterized protein</fullName>
    </submittedName>
</protein>
<dbReference type="AlphaFoldDB" id="A0A7S3N074"/>
<accession>A0A7S3N074</accession>
<sequence length="162" mass="18151">MLRLVDPQLDELVLVILLIGFRGEHLKVLDSLDFFGEQALFLLLLRPLFLERGNHLLLQLKAYFFLLLDVNSLGSVLGPALGHPVLQPGHRFRLLLRDERLRAQGGNKLVGVHREAHLVEGAVSWPLLRLQLHFDVVILGYEGLLVDAEPGAVRGLVHLGQK</sequence>
<gene>
    <name evidence="1" type="ORF">SINC0208_LOCUS10994</name>
</gene>
<organism evidence="1">
    <name type="scientific">Strombidium inclinatum</name>
    <dbReference type="NCBI Taxonomy" id="197538"/>
    <lineage>
        <taxon>Eukaryota</taxon>
        <taxon>Sar</taxon>
        <taxon>Alveolata</taxon>
        <taxon>Ciliophora</taxon>
        <taxon>Intramacronucleata</taxon>
        <taxon>Spirotrichea</taxon>
        <taxon>Oligotrichia</taxon>
        <taxon>Strombidiidae</taxon>
        <taxon>Strombidium</taxon>
    </lineage>
</organism>
<dbReference type="EMBL" id="HBIH01027451">
    <property type="protein sequence ID" value="CAE0330362.1"/>
    <property type="molecule type" value="Transcribed_RNA"/>
</dbReference>
<proteinExistence type="predicted"/>
<reference evidence="1" key="1">
    <citation type="submission" date="2021-01" db="EMBL/GenBank/DDBJ databases">
        <authorList>
            <person name="Corre E."/>
            <person name="Pelletier E."/>
            <person name="Niang G."/>
            <person name="Scheremetjew M."/>
            <person name="Finn R."/>
            <person name="Kale V."/>
            <person name="Holt S."/>
            <person name="Cochrane G."/>
            <person name="Meng A."/>
            <person name="Brown T."/>
            <person name="Cohen L."/>
        </authorList>
    </citation>
    <scope>NUCLEOTIDE SEQUENCE</scope>
    <source>
        <strain evidence="1">S3</strain>
    </source>
</reference>
<name>A0A7S3N074_9SPIT</name>
<evidence type="ECO:0000313" key="1">
    <source>
        <dbReference type="EMBL" id="CAE0330362.1"/>
    </source>
</evidence>